<dbReference type="AlphaFoldDB" id="A0A938XTH7"/>
<accession>A0A938XTH7</accession>
<evidence type="ECO:0000256" key="1">
    <source>
        <dbReference type="SAM" id="Phobius"/>
    </source>
</evidence>
<comment type="caution">
    <text evidence="2">The sequence shown here is derived from an EMBL/GenBank/DDBJ whole genome shotgun (WGS) entry which is preliminary data.</text>
</comment>
<organism evidence="2 3">
    <name type="scientific">Halanaerobacter jeridensis</name>
    <dbReference type="NCBI Taxonomy" id="706427"/>
    <lineage>
        <taxon>Bacteria</taxon>
        <taxon>Bacillati</taxon>
        <taxon>Bacillota</taxon>
        <taxon>Clostridia</taxon>
        <taxon>Halanaerobiales</taxon>
        <taxon>Halobacteroidaceae</taxon>
        <taxon>Halanaerobacter</taxon>
    </lineage>
</organism>
<keyword evidence="1" id="KW-0472">Membrane</keyword>
<reference evidence="2" key="1">
    <citation type="submission" date="2021-01" db="EMBL/GenBank/DDBJ databases">
        <title>Genomic Encyclopedia of Type Strains, Phase IV (KMG-IV): sequencing the most valuable type-strain genomes for metagenomic binning, comparative biology and taxonomic classification.</title>
        <authorList>
            <person name="Goeker M."/>
        </authorList>
    </citation>
    <scope>NUCLEOTIDE SEQUENCE</scope>
    <source>
        <strain evidence="2">DSM 23230</strain>
    </source>
</reference>
<dbReference type="Pfam" id="PF14045">
    <property type="entry name" value="YIEGIA"/>
    <property type="match status" value="1"/>
</dbReference>
<gene>
    <name evidence="2" type="ORF">JOC47_000850</name>
</gene>
<dbReference type="RefSeq" id="WP_204700720.1">
    <property type="nucleotide sequence ID" value="NZ_JAFBDQ010000003.1"/>
</dbReference>
<dbReference type="InterPro" id="IPR025918">
    <property type="entry name" value="YIEGIA"/>
</dbReference>
<keyword evidence="1" id="KW-1133">Transmembrane helix</keyword>
<feature type="transmembrane region" description="Helical" evidence="1">
    <location>
        <begin position="7"/>
        <end position="24"/>
    </location>
</feature>
<feature type="transmembrane region" description="Helical" evidence="1">
    <location>
        <begin position="114"/>
        <end position="130"/>
    </location>
</feature>
<keyword evidence="1" id="KW-0812">Transmembrane</keyword>
<evidence type="ECO:0000313" key="3">
    <source>
        <dbReference type="Proteomes" id="UP000774000"/>
    </source>
</evidence>
<dbReference type="EMBL" id="JAFBDQ010000003">
    <property type="protein sequence ID" value="MBM7556016.1"/>
    <property type="molecule type" value="Genomic_DNA"/>
</dbReference>
<feature type="transmembrane region" description="Helical" evidence="1">
    <location>
        <begin position="36"/>
        <end position="58"/>
    </location>
</feature>
<keyword evidence="3" id="KW-1185">Reference proteome</keyword>
<dbReference type="Proteomes" id="UP000774000">
    <property type="component" value="Unassembled WGS sequence"/>
</dbReference>
<sequence>MKHWQMIIAAVVVGTCARLIMLKIDYRQYPGYPHGYIIHLTLGFIAAALGGLVIPALIEESYVAVTFLALAAQQFRAVREAERDFLQELEKTELVKRGQAYIEGISKVFEARNYLAMITSFITTLGYYVFDLLDYALVFRLVGALSSGILVAYLLHILMSEKTIGDIAEVEVVELEFCGPENKNIAVENVVIMNLGLNESLEKWKKYGLGIVIAPKDDNSRATLANVGQRQAIIHDVTTQLGVQLDLGVQDYTPLARLNLNTGRVYIIVIPIEKDASCIKEAVNNTPVLEGVKRRPLASKVGQEAAD</sequence>
<evidence type="ECO:0000313" key="2">
    <source>
        <dbReference type="EMBL" id="MBM7556016.1"/>
    </source>
</evidence>
<protein>
    <submittedName>
        <fullName evidence="2">Membrane protein YeaQ/YmgE (Transglycosylase-associated protein family)</fullName>
    </submittedName>
</protein>
<proteinExistence type="predicted"/>
<feature type="transmembrane region" description="Helical" evidence="1">
    <location>
        <begin position="136"/>
        <end position="155"/>
    </location>
</feature>
<name>A0A938XTH7_9FIRM</name>